<evidence type="ECO:0008006" key="3">
    <source>
        <dbReference type="Google" id="ProtNLM"/>
    </source>
</evidence>
<dbReference type="EMBL" id="BMAT01009188">
    <property type="protein sequence ID" value="GFS00868.1"/>
    <property type="molecule type" value="Genomic_DNA"/>
</dbReference>
<dbReference type="Gene3D" id="2.60.40.10">
    <property type="entry name" value="Immunoglobulins"/>
    <property type="match status" value="1"/>
</dbReference>
<reference evidence="1 2" key="1">
    <citation type="journal article" date="2021" name="Elife">
        <title>Chloroplast acquisition without the gene transfer in kleptoplastic sea slugs, Plakobranchus ocellatus.</title>
        <authorList>
            <person name="Maeda T."/>
            <person name="Takahashi S."/>
            <person name="Yoshida T."/>
            <person name="Shimamura S."/>
            <person name="Takaki Y."/>
            <person name="Nagai Y."/>
            <person name="Toyoda A."/>
            <person name="Suzuki Y."/>
            <person name="Arimoto A."/>
            <person name="Ishii H."/>
            <person name="Satoh N."/>
            <person name="Nishiyama T."/>
            <person name="Hasebe M."/>
            <person name="Maruyama T."/>
            <person name="Minagawa J."/>
            <person name="Obokata J."/>
            <person name="Shigenobu S."/>
        </authorList>
    </citation>
    <scope>NUCLEOTIDE SEQUENCE [LARGE SCALE GENOMIC DNA]</scope>
</reference>
<protein>
    <recommendedName>
        <fullName evidence="3">Immunoglobulin V-set domain-containing protein</fullName>
    </recommendedName>
</protein>
<keyword evidence="2" id="KW-1185">Reference proteome</keyword>
<proteinExistence type="predicted"/>
<dbReference type="InterPro" id="IPR013783">
    <property type="entry name" value="Ig-like_fold"/>
</dbReference>
<gene>
    <name evidence="1" type="ORF">ElyMa_004566700</name>
</gene>
<evidence type="ECO:0000313" key="2">
    <source>
        <dbReference type="Proteomes" id="UP000762676"/>
    </source>
</evidence>
<dbReference type="Proteomes" id="UP000762676">
    <property type="component" value="Unassembled WGS sequence"/>
</dbReference>
<dbReference type="SUPFAM" id="SSF48726">
    <property type="entry name" value="Immunoglobulin"/>
    <property type="match status" value="1"/>
</dbReference>
<sequence>MAVYSKPNTGSSGRTLSILPQIRRKTEPLRLLPPPKSETANLEDSHSLTVNQLETSDAGLYVCHLHSDTGDASHTCELRVEESHRRSRTFLSKSLREPLEQQSVLDTLEAGNRSFSQNSRYDIFQRRNF</sequence>
<evidence type="ECO:0000313" key="1">
    <source>
        <dbReference type="EMBL" id="GFS00868.1"/>
    </source>
</evidence>
<dbReference type="AlphaFoldDB" id="A0AAV4HRY1"/>
<name>A0AAV4HRY1_9GAST</name>
<organism evidence="1 2">
    <name type="scientific">Elysia marginata</name>
    <dbReference type="NCBI Taxonomy" id="1093978"/>
    <lineage>
        <taxon>Eukaryota</taxon>
        <taxon>Metazoa</taxon>
        <taxon>Spiralia</taxon>
        <taxon>Lophotrochozoa</taxon>
        <taxon>Mollusca</taxon>
        <taxon>Gastropoda</taxon>
        <taxon>Heterobranchia</taxon>
        <taxon>Euthyneura</taxon>
        <taxon>Panpulmonata</taxon>
        <taxon>Sacoglossa</taxon>
        <taxon>Placobranchoidea</taxon>
        <taxon>Plakobranchidae</taxon>
        <taxon>Elysia</taxon>
    </lineage>
</organism>
<dbReference type="InterPro" id="IPR036179">
    <property type="entry name" value="Ig-like_dom_sf"/>
</dbReference>
<comment type="caution">
    <text evidence="1">The sequence shown here is derived from an EMBL/GenBank/DDBJ whole genome shotgun (WGS) entry which is preliminary data.</text>
</comment>
<accession>A0AAV4HRY1</accession>